<keyword evidence="4" id="KW-0597">Phosphoprotein</keyword>
<protein>
    <recommendedName>
        <fullName evidence="2">diguanylate cyclase</fullName>
        <ecNumber evidence="2">2.7.7.65</ecNumber>
    </recommendedName>
</protein>
<dbReference type="GO" id="GO:0052621">
    <property type="term" value="F:diguanylate cyclase activity"/>
    <property type="evidence" value="ECO:0007669"/>
    <property type="project" value="UniProtKB-EC"/>
</dbReference>
<dbReference type="Gene3D" id="3.30.70.270">
    <property type="match status" value="1"/>
</dbReference>
<feature type="modified residue" description="4-aspartylphosphate" evidence="4">
    <location>
        <position position="53"/>
    </location>
</feature>
<evidence type="ECO:0000256" key="1">
    <source>
        <dbReference type="ARBA" id="ARBA00001946"/>
    </source>
</evidence>
<evidence type="ECO:0000313" key="7">
    <source>
        <dbReference type="EMBL" id="MCB5160437.1"/>
    </source>
</evidence>
<organism evidence="7 8">
    <name type="scientific">Marinomonas algarum</name>
    <dbReference type="NCBI Taxonomy" id="2883105"/>
    <lineage>
        <taxon>Bacteria</taxon>
        <taxon>Pseudomonadati</taxon>
        <taxon>Pseudomonadota</taxon>
        <taxon>Gammaproteobacteria</taxon>
        <taxon>Oceanospirillales</taxon>
        <taxon>Oceanospirillaceae</taxon>
        <taxon>Marinomonas</taxon>
    </lineage>
</organism>
<feature type="domain" description="GGDEF" evidence="6">
    <location>
        <begin position="173"/>
        <end position="305"/>
    </location>
</feature>
<dbReference type="EMBL" id="JAJATW010000001">
    <property type="protein sequence ID" value="MCB5160437.1"/>
    <property type="molecule type" value="Genomic_DNA"/>
</dbReference>
<dbReference type="InterPro" id="IPR001789">
    <property type="entry name" value="Sig_transdc_resp-reg_receiver"/>
</dbReference>
<accession>A0A9X1LBF3</accession>
<dbReference type="GO" id="GO:0043709">
    <property type="term" value="P:cell adhesion involved in single-species biofilm formation"/>
    <property type="evidence" value="ECO:0007669"/>
    <property type="project" value="TreeGrafter"/>
</dbReference>
<dbReference type="PROSITE" id="PS50887">
    <property type="entry name" value="GGDEF"/>
    <property type="match status" value="1"/>
</dbReference>
<sequence length="305" mass="34025">MKVLIVDDTNTDRLLLKMYLSKLGYEVLEADNGQSGIDLFMSHVDELDLILMDVNMPGLNGFDTVKRIRDIQRQHQQEWLPIIFLSASARDDDIEEGILAGGDDYLTKPISQKILAVKMLAMRRIADMRRRLVDTNLVLERLAFVDYLTGVASRRAFDDALDKQMALTQKTAVPFVCGVFDLDNFKRINDTFGHDAGDAVLVSIVDRVKAQLTEEDVIGRLGGEEFGLILTGVDQNDAFQALDTLRKKIMTGLIQYGMEEIKMTASVGGTVFVKGSQLDKVALVKQADRALYEAKNTGRNKVVCC</sequence>
<dbReference type="CDD" id="cd17546">
    <property type="entry name" value="REC_hyHK_CKI1_RcsC-like"/>
    <property type="match status" value="1"/>
</dbReference>
<reference evidence="7" key="1">
    <citation type="submission" date="2021-10" db="EMBL/GenBank/DDBJ databases">
        <title>Marinomonas pontica sp. nov., isolated from the Black Sea.</title>
        <authorList>
            <person name="Zhao L.-H."/>
            <person name="Xue J.-H."/>
        </authorList>
    </citation>
    <scope>NUCLEOTIDE SEQUENCE</scope>
    <source>
        <strain evidence="7">E8</strain>
    </source>
</reference>
<dbReference type="Pfam" id="PF00072">
    <property type="entry name" value="Response_reg"/>
    <property type="match status" value="1"/>
</dbReference>
<dbReference type="GO" id="GO:0000160">
    <property type="term" value="P:phosphorelay signal transduction system"/>
    <property type="evidence" value="ECO:0007669"/>
    <property type="project" value="InterPro"/>
</dbReference>
<dbReference type="SUPFAM" id="SSF55073">
    <property type="entry name" value="Nucleotide cyclase"/>
    <property type="match status" value="1"/>
</dbReference>
<keyword evidence="8" id="KW-1185">Reference proteome</keyword>
<dbReference type="SUPFAM" id="SSF52172">
    <property type="entry name" value="CheY-like"/>
    <property type="match status" value="1"/>
</dbReference>
<evidence type="ECO:0000256" key="4">
    <source>
        <dbReference type="PROSITE-ProRule" id="PRU00169"/>
    </source>
</evidence>
<dbReference type="GO" id="GO:0005886">
    <property type="term" value="C:plasma membrane"/>
    <property type="evidence" value="ECO:0007669"/>
    <property type="project" value="TreeGrafter"/>
</dbReference>
<dbReference type="InterPro" id="IPR011006">
    <property type="entry name" value="CheY-like_superfamily"/>
</dbReference>
<dbReference type="InterPro" id="IPR000160">
    <property type="entry name" value="GGDEF_dom"/>
</dbReference>
<evidence type="ECO:0000259" key="5">
    <source>
        <dbReference type="PROSITE" id="PS50110"/>
    </source>
</evidence>
<dbReference type="Gene3D" id="3.40.50.2300">
    <property type="match status" value="1"/>
</dbReference>
<keyword evidence="7" id="KW-0548">Nucleotidyltransferase</keyword>
<dbReference type="CDD" id="cd01949">
    <property type="entry name" value="GGDEF"/>
    <property type="match status" value="1"/>
</dbReference>
<dbReference type="GO" id="GO:1902201">
    <property type="term" value="P:negative regulation of bacterial-type flagellum-dependent cell motility"/>
    <property type="evidence" value="ECO:0007669"/>
    <property type="project" value="TreeGrafter"/>
</dbReference>
<dbReference type="EC" id="2.7.7.65" evidence="2"/>
<dbReference type="InterPro" id="IPR050469">
    <property type="entry name" value="Diguanylate_Cyclase"/>
</dbReference>
<dbReference type="InterPro" id="IPR043128">
    <property type="entry name" value="Rev_trsase/Diguanyl_cyclase"/>
</dbReference>
<dbReference type="Proteomes" id="UP001139095">
    <property type="component" value="Unassembled WGS sequence"/>
</dbReference>
<comment type="catalytic activity">
    <reaction evidence="3">
        <text>2 GTP = 3',3'-c-di-GMP + 2 diphosphate</text>
        <dbReference type="Rhea" id="RHEA:24898"/>
        <dbReference type="ChEBI" id="CHEBI:33019"/>
        <dbReference type="ChEBI" id="CHEBI:37565"/>
        <dbReference type="ChEBI" id="CHEBI:58805"/>
        <dbReference type="EC" id="2.7.7.65"/>
    </reaction>
</comment>
<feature type="domain" description="Response regulatory" evidence="5">
    <location>
        <begin position="2"/>
        <end position="123"/>
    </location>
</feature>
<dbReference type="PANTHER" id="PTHR45138:SF9">
    <property type="entry name" value="DIGUANYLATE CYCLASE DGCM-RELATED"/>
    <property type="match status" value="1"/>
</dbReference>
<dbReference type="SMART" id="SM00267">
    <property type="entry name" value="GGDEF"/>
    <property type="match status" value="1"/>
</dbReference>
<dbReference type="AlphaFoldDB" id="A0A9X1LBF3"/>
<comment type="caution">
    <text evidence="7">The sequence shown here is derived from an EMBL/GenBank/DDBJ whole genome shotgun (WGS) entry which is preliminary data.</text>
</comment>
<dbReference type="SMART" id="SM00448">
    <property type="entry name" value="REC"/>
    <property type="match status" value="1"/>
</dbReference>
<comment type="cofactor">
    <cofactor evidence="1">
        <name>Mg(2+)</name>
        <dbReference type="ChEBI" id="CHEBI:18420"/>
    </cofactor>
</comment>
<evidence type="ECO:0000256" key="3">
    <source>
        <dbReference type="ARBA" id="ARBA00034247"/>
    </source>
</evidence>
<dbReference type="RefSeq" id="WP_226752819.1">
    <property type="nucleotide sequence ID" value="NZ_JAJATW010000001.1"/>
</dbReference>
<dbReference type="InterPro" id="IPR029787">
    <property type="entry name" value="Nucleotide_cyclase"/>
</dbReference>
<name>A0A9X1LBF3_9GAMM</name>
<keyword evidence="7" id="KW-0808">Transferase</keyword>
<dbReference type="NCBIfam" id="TIGR00254">
    <property type="entry name" value="GGDEF"/>
    <property type="match status" value="1"/>
</dbReference>
<dbReference type="Pfam" id="PF00990">
    <property type="entry name" value="GGDEF"/>
    <property type="match status" value="1"/>
</dbReference>
<evidence type="ECO:0000256" key="2">
    <source>
        <dbReference type="ARBA" id="ARBA00012528"/>
    </source>
</evidence>
<dbReference type="PANTHER" id="PTHR45138">
    <property type="entry name" value="REGULATORY COMPONENTS OF SENSORY TRANSDUCTION SYSTEM"/>
    <property type="match status" value="1"/>
</dbReference>
<proteinExistence type="predicted"/>
<evidence type="ECO:0000313" key="8">
    <source>
        <dbReference type="Proteomes" id="UP001139095"/>
    </source>
</evidence>
<evidence type="ECO:0000259" key="6">
    <source>
        <dbReference type="PROSITE" id="PS50887"/>
    </source>
</evidence>
<gene>
    <name evidence="7" type="ORF">LG368_00725</name>
</gene>
<dbReference type="PROSITE" id="PS50110">
    <property type="entry name" value="RESPONSE_REGULATORY"/>
    <property type="match status" value="1"/>
</dbReference>
<dbReference type="FunFam" id="3.30.70.270:FF:000001">
    <property type="entry name" value="Diguanylate cyclase domain protein"/>
    <property type="match status" value="1"/>
</dbReference>